<proteinExistence type="predicted"/>
<dbReference type="EMBL" id="LXQA010268338">
    <property type="protein sequence ID" value="MCI39518.1"/>
    <property type="molecule type" value="Genomic_DNA"/>
</dbReference>
<comment type="caution">
    <text evidence="1">The sequence shown here is derived from an EMBL/GenBank/DDBJ whole genome shotgun (WGS) entry which is preliminary data.</text>
</comment>
<feature type="non-terminal residue" evidence="1">
    <location>
        <position position="108"/>
    </location>
</feature>
<accession>A0A392RSA6</accession>
<name>A0A392RSA6_9FABA</name>
<dbReference type="Proteomes" id="UP000265520">
    <property type="component" value="Unassembled WGS sequence"/>
</dbReference>
<protein>
    <submittedName>
        <fullName evidence="1">Uncharacterized protein</fullName>
    </submittedName>
</protein>
<keyword evidence="2" id="KW-1185">Reference proteome</keyword>
<reference evidence="1 2" key="1">
    <citation type="journal article" date="2018" name="Front. Plant Sci.">
        <title>Red Clover (Trifolium pratense) and Zigzag Clover (T. medium) - A Picture of Genomic Similarities and Differences.</title>
        <authorList>
            <person name="Dluhosova J."/>
            <person name="Istvanek J."/>
            <person name="Nedelnik J."/>
            <person name="Repkova J."/>
        </authorList>
    </citation>
    <scope>NUCLEOTIDE SEQUENCE [LARGE SCALE GENOMIC DNA]</scope>
    <source>
        <strain evidence="2">cv. 10/8</strain>
        <tissue evidence="1">Leaf</tissue>
    </source>
</reference>
<organism evidence="1 2">
    <name type="scientific">Trifolium medium</name>
    <dbReference type="NCBI Taxonomy" id="97028"/>
    <lineage>
        <taxon>Eukaryota</taxon>
        <taxon>Viridiplantae</taxon>
        <taxon>Streptophyta</taxon>
        <taxon>Embryophyta</taxon>
        <taxon>Tracheophyta</taxon>
        <taxon>Spermatophyta</taxon>
        <taxon>Magnoliopsida</taxon>
        <taxon>eudicotyledons</taxon>
        <taxon>Gunneridae</taxon>
        <taxon>Pentapetalae</taxon>
        <taxon>rosids</taxon>
        <taxon>fabids</taxon>
        <taxon>Fabales</taxon>
        <taxon>Fabaceae</taxon>
        <taxon>Papilionoideae</taxon>
        <taxon>50 kb inversion clade</taxon>
        <taxon>NPAAA clade</taxon>
        <taxon>Hologalegina</taxon>
        <taxon>IRL clade</taxon>
        <taxon>Trifolieae</taxon>
        <taxon>Trifolium</taxon>
    </lineage>
</organism>
<evidence type="ECO:0000313" key="2">
    <source>
        <dbReference type="Proteomes" id="UP000265520"/>
    </source>
</evidence>
<sequence>MSFYEIGPVNGALRRVRPSVARGREELEFWFWSWRIVQRGTARCAVVEDSAVDSLGQWRVAHIVVACCADSPVLDGAGGWRCASSNSIYSLLIFRSKFGFLEKNTHID</sequence>
<evidence type="ECO:0000313" key="1">
    <source>
        <dbReference type="EMBL" id="MCI39518.1"/>
    </source>
</evidence>
<dbReference type="AlphaFoldDB" id="A0A392RSA6"/>